<dbReference type="EMBL" id="CM000148">
    <property type="protein sequence ID" value="EEE52001.1"/>
    <property type="molecule type" value="Genomic_DNA"/>
</dbReference>
<dbReference type="AlphaFoldDB" id="B9GAE5"/>
<feature type="compositionally biased region" description="Acidic residues" evidence="6">
    <location>
        <begin position="363"/>
        <end position="376"/>
    </location>
</feature>
<feature type="region of interest" description="Disordered" evidence="6">
    <location>
        <begin position="1"/>
        <end position="53"/>
    </location>
</feature>
<evidence type="ECO:0000256" key="2">
    <source>
        <dbReference type="ARBA" id="ARBA00022517"/>
    </source>
</evidence>
<dbReference type="GO" id="GO:0005730">
    <property type="term" value="C:nucleolus"/>
    <property type="evidence" value="ECO:0007669"/>
    <property type="project" value="UniProtKB-SubCell"/>
</dbReference>
<keyword evidence="2" id="KW-0690">Ribosome biogenesis</keyword>
<dbReference type="PANTHER" id="PTHR12858:SF1">
    <property type="entry name" value="PRE-RRNA-PROCESSING PROTEIN TSR1 HOMOLOG"/>
    <property type="match status" value="1"/>
</dbReference>
<dbReference type="Proteomes" id="UP000007752">
    <property type="component" value="Chromosome 11"/>
</dbReference>
<dbReference type="InterPro" id="IPR012948">
    <property type="entry name" value="AARP2CN"/>
</dbReference>
<evidence type="ECO:0000256" key="6">
    <source>
        <dbReference type="SAM" id="MobiDB-lite"/>
    </source>
</evidence>
<dbReference type="PANTHER" id="PTHR12858">
    <property type="entry name" value="RIBOSOME BIOGENESIS PROTEIN"/>
    <property type="match status" value="1"/>
</dbReference>
<organism evidence="8">
    <name type="scientific">Oryza sativa subsp. japonica</name>
    <name type="common">Rice</name>
    <dbReference type="NCBI Taxonomy" id="39947"/>
    <lineage>
        <taxon>Eukaryota</taxon>
        <taxon>Viridiplantae</taxon>
        <taxon>Streptophyta</taxon>
        <taxon>Embryophyta</taxon>
        <taxon>Tracheophyta</taxon>
        <taxon>Spermatophyta</taxon>
        <taxon>Magnoliopsida</taxon>
        <taxon>Liliopsida</taxon>
        <taxon>Poales</taxon>
        <taxon>Poaceae</taxon>
        <taxon>BOP clade</taxon>
        <taxon>Oryzoideae</taxon>
        <taxon>Oryzeae</taxon>
        <taxon>Oryzinae</taxon>
        <taxon>Oryza</taxon>
        <taxon>Oryza sativa</taxon>
    </lineage>
</organism>
<keyword evidence="5" id="KW-0175">Coiled coil</keyword>
<dbReference type="InterPro" id="IPR007034">
    <property type="entry name" value="BMS1_TSR1_C"/>
</dbReference>
<feature type="compositionally biased region" description="Basic residues" evidence="6">
    <location>
        <begin position="10"/>
        <end position="26"/>
    </location>
</feature>
<sequence>MGGARAQVNKPHKTRFASKASRHAHKIDKVRTGKPEGSHRAAVKGARAARVQRSKAIRDQKRAALLKEKRSSVGSSSAPRVVVLFGLSSSANVRSLAKDLLTIASGDEEKPTSSTVASPTYKLRTTVLEAPYGDLTSCMELAKVADLLAFVLSANSLYDCDSSSPIDDFGSQCLSVFRAMGLPSTAVFIRDLPSENKSRQELKKTAISFVSPELPEDCKFYAADTKDDLHKFMWLFKEQHLSCPHWRNQRPYVMSEEVHLSGVGDFQLGQIDILKDPFPINERKNSNAMVSEDSGIQIVDTFVPDPSSQEPLLVENTPDPLEGEQTWPTEAEMEEAYLNNKQRKLKRKLPRGTSEYQAAWIVDDTDDEDGDSENDNQDGAGMVIDEQDHSDNGGDGSDMDVVSHFTEKFDEETIGGTEMADDENLTKEQIEAEIKKIKEANAEDEEFPDEVETPLDVPAKRRFAKYRGLKSFRTSSWDPKESLPQDYARIFAFDNFTRTQKHVLAKMAERDEGTLKDCAQRGSFVRLHLKNVPTEIASKLVHPSRRLPVVVSGLLQHESKISVLHFSIKKHDSYEAPIKSKDSLIFNVGFRQFTARPLFSTDNINCNKHKMERFLHHGRFSVASVYAPICFPPLPLIVLKSRDGEQPAIAAVGSLKSVDPDRIILKKIVLTGCLPVVCVGELMKRENLGLRTSACALYPQRVSKLKAVVRYMFYNPEDVKWFKASPVELWTKHGRRGRIKETVGTHGAMKCIFNSSVQQHDTVCMSLYKRAYPKWPEQLYQI</sequence>
<keyword evidence="3" id="KW-0539">Nucleus</keyword>
<evidence type="ECO:0000313" key="8">
    <source>
        <dbReference type="EMBL" id="EEE52001.1"/>
    </source>
</evidence>
<evidence type="ECO:0000256" key="3">
    <source>
        <dbReference type="ARBA" id="ARBA00023242"/>
    </source>
</evidence>
<dbReference type="PROSITE" id="PS51714">
    <property type="entry name" value="G_BMS1"/>
    <property type="match status" value="1"/>
</dbReference>
<dbReference type="Pfam" id="PF22298">
    <property type="entry name" value="Tsr1_G-like"/>
    <property type="match status" value="1"/>
</dbReference>
<protein>
    <recommendedName>
        <fullName evidence="7">Bms1-type G domain-containing protein</fullName>
    </recommendedName>
</protein>
<dbReference type="GO" id="GO:0042254">
    <property type="term" value="P:ribosome biogenesis"/>
    <property type="evidence" value="ECO:0007669"/>
    <property type="project" value="UniProtKB-KW"/>
</dbReference>
<reference evidence="8" key="2">
    <citation type="submission" date="2008-12" db="EMBL/GenBank/DDBJ databases">
        <title>Improved gene annotation of the rice (Oryza sativa) genomes.</title>
        <authorList>
            <person name="Wang J."/>
            <person name="Li R."/>
            <person name="Fan W."/>
            <person name="Huang Q."/>
            <person name="Zhang J."/>
            <person name="Zhou Y."/>
            <person name="Hu Y."/>
            <person name="Zi S."/>
            <person name="Li J."/>
            <person name="Ni P."/>
            <person name="Zheng H."/>
            <person name="Zhang Y."/>
            <person name="Zhao M."/>
            <person name="Hao Q."/>
            <person name="McDermott J."/>
            <person name="Samudrala R."/>
            <person name="Kristiansen K."/>
            <person name="Wong G.K.-S."/>
        </authorList>
    </citation>
    <scope>NUCLEOTIDE SEQUENCE</scope>
</reference>
<name>B9GAE5_ORYSJ</name>
<evidence type="ECO:0000256" key="1">
    <source>
        <dbReference type="ARBA" id="ARBA00004604"/>
    </source>
</evidence>
<comment type="similarity">
    <text evidence="4">Belongs to the TRAFAC class translation factor GTPase superfamily. Bms1-like GTPase family. TSR1 subfamily.</text>
</comment>
<gene>
    <name evidence="8" type="ORF">OsJ_33698</name>
</gene>
<evidence type="ECO:0000256" key="5">
    <source>
        <dbReference type="SAM" id="Coils"/>
    </source>
</evidence>
<proteinExistence type="inferred from homology"/>
<dbReference type="InterPro" id="IPR030387">
    <property type="entry name" value="G_Bms1/Tsr1_dom"/>
</dbReference>
<accession>B9GAE5</accession>
<feature type="region of interest" description="Disordered" evidence="6">
    <location>
        <begin position="362"/>
        <end position="395"/>
    </location>
</feature>
<feature type="compositionally biased region" description="Basic and acidic residues" evidence="6">
    <location>
        <begin position="27"/>
        <end position="39"/>
    </location>
</feature>
<dbReference type="Pfam" id="PF04950">
    <property type="entry name" value="RIBIOP_C"/>
    <property type="match status" value="2"/>
</dbReference>
<evidence type="ECO:0000256" key="4">
    <source>
        <dbReference type="ARBA" id="ARBA00038288"/>
    </source>
</evidence>
<reference evidence="8" key="1">
    <citation type="journal article" date="2005" name="PLoS Biol.">
        <title>The genomes of Oryza sativa: a history of duplications.</title>
        <authorList>
            <person name="Yu J."/>
            <person name="Wang J."/>
            <person name="Lin W."/>
            <person name="Li S."/>
            <person name="Li H."/>
            <person name="Zhou J."/>
            <person name="Ni P."/>
            <person name="Dong W."/>
            <person name="Hu S."/>
            <person name="Zeng C."/>
            <person name="Zhang J."/>
            <person name="Zhang Y."/>
            <person name="Li R."/>
            <person name="Xu Z."/>
            <person name="Li S."/>
            <person name="Li X."/>
            <person name="Zheng H."/>
            <person name="Cong L."/>
            <person name="Lin L."/>
            <person name="Yin J."/>
            <person name="Geng J."/>
            <person name="Li G."/>
            <person name="Shi J."/>
            <person name="Liu J."/>
            <person name="Lv H."/>
            <person name="Li J."/>
            <person name="Wang J."/>
            <person name="Deng Y."/>
            <person name="Ran L."/>
            <person name="Shi X."/>
            <person name="Wang X."/>
            <person name="Wu Q."/>
            <person name="Li C."/>
            <person name="Ren X."/>
            <person name="Wang J."/>
            <person name="Wang X."/>
            <person name="Li D."/>
            <person name="Liu D."/>
            <person name="Zhang X."/>
            <person name="Ji Z."/>
            <person name="Zhao W."/>
            <person name="Sun Y."/>
            <person name="Zhang Z."/>
            <person name="Bao J."/>
            <person name="Han Y."/>
            <person name="Dong L."/>
            <person name="Ji J."/>
            <person name="Chen P."/>
            <person name="Wu S."/>
            <person name="Liu J."/>
            <person name="Xiao Y."/>
            <person name="Bu D."/>
            <person name="Tan J."/>
            <person name="Yang L."/>
            <person name="Ye C."/>
            <person name="Zhang J."/>
            <person name="Xu J."/>
            <person name="Zhou Y."/>
            <person name="Yu Y."/>
            <person name="Zhang B."/>
            <person name="Zhuang S."/>
            <person name="Wei H."/>
            <person name="Liu B."/>
            <person name="Lei M."/>
            <person name="Yu H."/>
            <person name="Li Y."/>
            <person name="Xu H."/>
            <person name="Wei S."/>
            <person name="He X."/>
            <person name="Fang L."/>
            <person name="Zhang Z."/>
            <person name="Zhang Y."/>
            <person name="Huang X."/>
            <person name="Su Z."/>
            <person name="Tong W."/>
            <person name="Li J."/>
            <person name="Tong Z."/>
            <person name="Li S."/>
            <person name="Ye J."/>
            <person name="Wang L."/>
            <person name="Fang L."/>
            <person name="Lei T."/>
            <person name="Chen C."/>
            <person name="Chen H."/>
            <person name="Xu Z."/>
            <person name="Li H."/>
            <person name="Huang H."/>
            <person name="Zhang F."/>
            <person name="Xu H."/>
            <person name="Li N."/>
            <person name="Zhao C."/>
            <person name="Li S."/>
            <person name="Dong L."/>
            <person name="Huang Y."/>
            <person name="Li L."/>
            <person name="Xi Y."/>
            <person name="Qi Q."/>
            <person name="Li W."/>
            <person name="Zhang B."/>
            <person name="Hu W."/>
            <person name="Zhang Y."/>
            <person name="Tian X."/>
            <person name="Jiao Y."/>
            <person name="Liang X."/>
            <person name="Jin J."/>
            <person name="Gao L."/>
            <person name="Zheng W."/>
            <person name="Hao B."/>
            <person name="Liu S."/>
            <person name="Wang W."/>
            <person name="Yuan L."/>
            <person name="Cao M."/>
            <person name="McDermott J."/>
            <person name="Samudrala R."/>
            <person name="Wang J."/>
            <person name="Wong G.K."/>
            <person name="Yang H."/>
        </authorList>
    </citation>
    <scope>NUCLEOTIDE SEQUENCE [LARGE SCALE GENOMIC DNA]</scope>
</reference>
<dbReference type="SMART" id="SM01362">
    <property type="entry name" value="DUF663"/>
    <property type="match status" value="1"/>
</dbReference>
<feature type="coiled-coil region" evidence="5">
    <location>
        <begin position="420"/>
        <end position="447"/>
    </location>
</feature>
<dbReference type="SMART" id="SM00785">
    <property type="entry name" value="AARP2CN"/>
    <property type="match status" value="1"/>
</dbReference>
<evidence type="ECO:0000259" key="7">
    <source>
        <dbReference type="PROSITE" id="PS51714"/>
    </source>
</evidence>
<feature type="domain" description="Bms1-type G" evidence="7">
    <location>
        <begin position="78"/>
        <end position="242"/>
    </location>
</feature>
<dbReference type="InterPro" id="IPR039761">
    <property type="entry name" value="Bms1/Tsr1"/>
</dbReference>
<comment type="subcellular location">
    <subcellularLocation>
        <location evidence="1">Nucleus</location>
        <location evidence="1">Nucleolus</location>
    </subcellularLocation>
</comment>